<dbReference type="RefSeq" id="WP_012321092.1">
    <property type="nucleotide sequence ID" value="NZ_BJXP01000092.1"/>
</dbReference>
<reference evidence="2 3" key="1">
    <citation type="submission" date="2024-06" db="EMBL/GenBank/DDBJ databases">
        <title>Genomics of switchgrass bacterial isolates.</title>
        <authorList>
            <person name="Shade A."/>
        </authorList>
    </citation>
    <scope>NUCLEOTIDE SEQUENCE [LARGE SCALE GENOMIC DNA]</scope>
    <source>
        <strain evidence="2 3">PvP084</strain>
    </source>
</reference>
<gene>
    <name evidence="2" type="ORF">ABIC20_003305</name>
</gene>
<evidence type="ECO:0000256" key="1">
    <source>
        <dbReference type="SAM" id="SignalP"/>
    </source>
</evidence>
<dbReference type="Proteomes" id="UP001549119">
    <property type="component" value="Unassembled WGS sequence"/>
</dbReference>
<feature type="signal peptide" evidence="1">
    <location>
        <begin position="1"/>
        <end position="31"/>
    </location>
</feature>
<comment type="caution">
    <text evidence="2">The sequence shown here is derived from an EMBL/GenBank/DDBJ whole genome shotgun (WGS) entry which is preliminary data.</text>
</comment>
<proteinExistence type="predicted"/>
<protein>
    <submittedName>
        <fullName evidence="2">Uncharacterized protein</fullName>
    </submittedName>
</protein>
<keyword evidence="3" id="KW-1185">Reference proteome</keyword>
<sequence>MSKRPLRTFRALLWIAALMLCCFSAAMLAEANRPNTEGDQRLAGDPAVTGSVARMRWCGAAPWCR</sequence>
<keyword evidence="1" id="KW-0732">Signal</keyword>
<organism evidence="2 3">
    <name type="scientific">Methylobacterium radiotolerans</name>
    <dbReference type="NCBI Taxonomy" id="31998"/>
    <lineage>
        <taxon>Bacteria</taxon>
        <taxon>Pseudomonadati</taxon>
        <taxon>Pseudomonadota</taxon>
        <taxon>Alphaproteobacteria</taxon>
        <taxon>Hyphomicrobiales</taxon>
        <taxon>Methylobacteriaceae</taxon>
        <taxon>Methylobacterium</taxon>
    </lineage>
</organism>
<accession>A0ABV2NHQ6</accession>
<evidence type="ECO:0000313" key="3">
    <source>
        <dbReference type="Proteomes" id="UP001549119"/>
    </source>
</evidence>
<feature type="chain" id="PRO_5047379362" evidence="1">
    <location>
        <begin position="32"/>
        <end position="65"/>
    </location>
</feature>
<dbReference type="EMBL" id="JBEPNW010000002">
    <property type="protein sequence ID" value="MET3865996.1"/>
    <property type="molecule type" value="Genomic_DNA"/>
</dbReference>
<name>A0ABV2NHQ6_9HYPH</name>
<evidence type="ECO:0000313" key="2">
    <source>
        <dbReference type="EMBL" id="MET3865996.1"/>
    </source>
</evidence>